<evidence type="ECO:0000313" key="3">
    <source>
        <dbReference type="Proteomes" id="UP000823613"/>
    </source>
</evidence>
<reference evidence="2" key="2">
    <citation type="journal article" date="2021" name="PeerJ">
        <title>Extensive microbial diversity within the chicken gut microbiome revealed by metagenomics and culture.</title>
        <authorList>
            <person name="Gilroy R."/>
            <person name="Ravi A."/>
            <person name="Getino M."/>
            <person name="Pursley I."/>
            <person name="Horton D.L."/>
            <person name="Alikhan N.F."/>
            <person name="Baker D."/>
            <person name="Gharbi K."/>
            <person name="Hall N."/>
            <person name="Watson M."/>
            <person name="Adriaenssens E.M."/>
            <person name="Foster-Nyarko E."/>
            <person name="Jarju S."/>
            <person name="Secka A."/>
            <person name="Antonio M."/>
            <person name="Oren A."/>
            <person name="Chaudhuri R.R."/>
            <person name="La Ragione R."/>
            <person name="Hildebrand F."/>
            <person name="Pallen M.J."/>
        </authorList>
    </citation>
    <scope>NUCLEOTIDE SEQUENCE</scope>
    <source>
        <strain evidence="2">11159</strain>
    </source>
</reference>
<sequence length="347" mass="39959">MKKMLYIIPLLAFSMVSCNEEPTNQGYHIVTFDLNYEEGKDVLQVVNDGEVLSKISDPFRQGYTFLYWSLEENGEEYTSFGQEINEDFTLYAIWEVNEIKTPLETVSYFINTIDSLEDNVIHTTTEVDTLEAYTFIGYQFEYSTYSYFDRYTDIVVETICDPSSASLDKIGEAQYQKVDNNYYLIVDYVDGNEDDYYEFMPSSQSNDESFFGIGPTNLTLSVLKMLEQDLEENSIDEELYDITGLDLSNFDPNTSTNIPFSFSYEIRNSGSDGLYQAIYTYQGVYTIDNGLISMSTIDSLIEIAVDGQLYAYYSNHSVNRYTNGEFSNFSGTRFDYNDYPLYEEPVA</sequence>
<dbReference type="GO" id="GO:0030313">
    <property type="term" value="C:cell envelope"/>
    <property type="evidence" value="ECO:0007669"/>
    <property type="project" value="UniProtKB-SubCell"/>
</dbReference>
<accession>A0A9D9DJP5</accession>
<comment type="subcellular location">
    <subcellularLocation>
        <location evidence="1">Cell envelope</location>
    </subcellularLocation>
</comment>
<dbReference type="Proteomes" id="UP000823613">
    <property type="component" value="Unassembled WGS sequence"/>
</dbReference>
<name>A0A9D9DJP5_9BACL</name>
<reference evidence="2" key="1">
    <citation type="submission" date="2020-10" db="EMBL/GenBank/DDBJ databases">
        <authorList>
            <person name="Gilroy R."/>
        </authorList>
    </citation>
    <scope>NUCLEOTIDE SEQUENCE</scope>
    <source>
        <strain evidence="2">11159</strain>
    </source>
</reference>
<evidence type="ECO:0000256" key="1">
    <source>
        <dbReference type="ARBA" id="ARBA00004196"/>
    </source>
</evidence>
<dbReference type="AlphaFoldDB" id="A0A9D9DJP5"/>
<gene>
    <name evidence="2" type="ORF">IAC58_03990</name>
</gene>
<comment type="caution">
    <text evidence="2">The sequence shown here is derived from an EMBL/GenBank/DDBJ whole genome shotgun (WGS) entry which is preliminary data.</text>
</comment>
<protein>
    <submittedName>
        <fullName evidence="2">InlB B-repeat-containing protein</fullName>
    </submittedName>
</protein>
<evidence type="ECO:0000313" key="2">
    <source>
        <dbReference type="EMBL" id="MBO8427696.1"/>
    </source>
</evidence>
<dbReference type="Gene3D" id="2.60.40.4270">
    <property type="entry name" value="Listeria-Bacteroides repeat domain"/>
    <property type="match status" value="1"/>
</dbReference>
<organism evidence="2 3">
    <name type="scientific">Candidatus Onthovivens merdipullorum</name>
    <dbReference type="NCBI Taxonomy" id="2840889"/>
    <lineage>
        <taxon>Bacteria</taxon>
        <taxon>Bacillati</taxon>
        <taxon>Bacillota</taxon>
        <taxon>Bacilli</taxon>
        <taxon>Bacillales</taxon>
        <taxon>Candidatus Onthovivens</taxon>
    </lineage>
</organism>
<proteinExistence type="predicted"/>
<dbReference type="PROSITE" id="PS51257">
    <property type="entry name" value="PROKAR_LIPOPROTEIN"/>
    <property type="match status" value="1"/>
</dbReference>
<dbReference type="InterPro" id="IPR042229">
    <property type="entry name" value="Listeria/Bacterioides_rpt_sf"/>
</dbReference>
<dbReference type="InterPro" id="IPR013378">
    <property type="entry name" value="InlB-like_B-rpt"/>
</dbReference>
<dbReference type="Pfam" id="PF09479">
    <property type="entry name" value="Flg_new"/>
    <property type="match status" value="1"/>
</dbReference>
<dbReference type="EMBL" id="JADIMY010000079">
    <property type="protein sequence ID" value="MBO8427696.1"/>
    <property type="molecule type" value="Genomic_DNA"/>
</dbReference>